<sequence length="673" mass="76113">YRAWNSCIRFNQTEEIRLLGGQRSTKTYHKLRIMGRVFIIRKFFTALFGFMVILYIIFDGPIAPEQPAGHPHRRPLHRASKGYNDRGSFVGYMLRGYDTPDPKLYIEGSAPVCDALNHGFEIGVQTSWHMEDVLWQIAGSLSKHPMVQYHSEQVEGRFDLQTLVKKSWARLATACVLLPRDDLYLCITRVVFHAEATRDHGRASFIRGQIFNKHWIHLDGYLLEWKSQTITFPRIFEIPFDYDLEGLWYGPEDARIIIENGVDDAEPVVVFNMIGSKSDWNRSMWILRPFSLHMVLLTIRDSERAGAEKNWSPFFLHGFSDTKLSQGVRQPNMYMHFVRSFGPLEIIKCSLISGICDPVFLQDVLEEPEYPVQGYSYLRGGTQFVPVPLGLLAEQAQAVDIFGHKGLKAYIALPRTNTGDTKYCQEPFYRPHLAIMVTDGTHFAMIYGSDPIDFGPDKVIDQVSLDQPCGMGRIMIPNGIADWDYAATTPRGKPDIMTIQVSVNDATVQSLRLSGILDLIRSLPSIGHLLEDPASYLNTSVGKAALYNKMPNRIFHITQDIRKCMEDAARQYIEDHTPSKTKKQIDQTEKEKNEMEDRGRQLDEHGSDGQIEGGGEDDGEDDYDEEDDGENDQARAQESEQAPDGREEGETAQEKSEDGSQIGAGESDGGAAR</sequence>
<dbReference type="EMBL" id="QZAN01000154">
    <property type="protein sequence ID" value="THW56348.1"/>
    <property type="molecule type" value="Genomic_DNA"/>
</dbReference>
<feature type="non-terminal residue" evidence="6">
    <location>
        <position position="1"/>
    </location>
</feature>
<evidence type="ECO:0000256" key="4">
    <source>
        <dbReference type="SAM" id="MobiDB-lite"/>
    </source>
</evidence>
<evidence type="ECO:0000256" key="1">
    <source>
        <dbReference type="ARBA" id="ARBA00004606"/>
    </source>
</evidence>
<dbReference type="Proteomes" id="UP000310421">
    <property type="component" value="Unassembled WGS sequence"/>
</dbReference>
<dbReference type="GO" id="GO:0000030">
    <property type="term" value="F:mannosyltransferase activity"/>
    <property type="evidence" value="ECO:0007669"/>
    <property type="project" value="InterPro"/>
</dbReference>
<evidence type="ECO:0000256" key="5">
    <source>
        <dbReference type="SAM" id="Phobius"/>
    </source>
</evidence>
<keyword evidence="5" id="KW-0812">Transmembrane</keyword>
<dbReference type="InterPro" id="IPR021988">
    <property type="entry name" value="BMT1"/>
</dbReference>
<evidence type="ECO:0000313" key="6">
    <source>
        <dbReference type="EMBL" id="THW56348.1"/>
    </source>
</evidence>
<protein>
    <submittedName>
        <fullName evidence="6">Uncharacterized protein</fullName>
    </submittedName>
</protein>
<keyword evidence="5" id="KW-1133">Transmembrane helix</keyword>
<comment type="subcellular location">
    <subcellularLocation>
        <location evidence="1">Membrane</location>
        <topology evidence="1">Single-pass type II membrane protein</topology>
    </subcellularLocation>
</comment>
<comment type="similarity">
    <text evidence="2">Belongs to the BMT family.</text>
</comment>
<organism evidence="6 7">
    <name type="scientific">Aureobasidium pullulans</name>
    <name type="common">Black yeast</name>
    <name type="synonym">Pullularia pullulans</name>
    <dbReference type="NCBI Taxonomy" id="5580"/>
    <lineage>
        <taxon>Eukaryota</taxon>
        <taxon>Fungi</taxon>
        <taxon>Dikarya</taxon>
        <taxon>Ascomycota</taxon>
        <taxon>Pezizomycotina</taxon>
        <taxon>Dothideomycetes</taxon>
        <taxon>Dothideomycetidae</taxon>
        <taxon>Dothideales</taxon>
        <taxon>Saccotheciaceae</taxon>
        <taxon>Aureobasidium</taxon>
    </lineage>
</organism>
<evidence type="ECO:0000256" key="3">
    <source>
        <dbReference type="ARBA" id="ARBA00022968"/>
    </source>
</evidence>
<dbReference type="GO" id="GO:0016020">
    <property type="term" value="C:membrane"/>
    <property type="evidence" value="ECO:0007669"/>
    <property type="project" value="UniProtKB-SubCell"/>
</dbReference>
<feature type="compositionally biased region" description="Basic and acidic residues" evidence="4">
    <location>
        <begin position="632"/>
        <end position="658"/>
    </location>
</feature>
<dbReference type="Pfam" id="PF12141">
    <property type="entry name" value="BMT"/>
    <property type="match status" value="2"/>
</dbReference>
<keyword evidence="5" id="KW-0472">Membrane</keyword>
<keyword evidence="3" id="KW-0735">Signal-anchor</keyword>
<evidence type="ECO:0000313" key="7">
    <source>
        <dbReference type="Proteomes" id="UP000310421"/>
    </source>
</evidence>
<evidence type="ECO:0000256" key="2">
    <source>
        <dbReference type="ARBA" id="ARBA00009486"/>
    </source>
</evidence>
<dbReference type="AlphaFoldDB" id="A0A4S8YWH1"/>
<name>A0A4S8YWH1_AURPU</name>
<proteinExistence type="inferred from homology"/>
<feature type="transmembrane region" description="Helical" evidence="5">
    <location>
        <begin position="39"/>
        <end position="58"/>
    </location>
</feature>
<feature type="compositionally biased region" description="Acidic residues" evidence="4">
    <location>
        <begin position="614"/>
        <end position="631"/>
    </location>
</feature>
<gene>
    <name evidence="6" type="ORF">D6D20_08804</name>
</gene>
<reference evidence="6 7" key="1">
    <citation type="submission" date="2018-10" db="EMBL/GenBank/DDBJ databases">
        <title>Fifty Aureobasidium pullulans genomes reveal a recombining polyextremotolerant generalist.</title>
        <authorList>
            <person name="Gostincar C."/>
            <person name="Turk M."/>
            <person name="Zajc J."/>
            <person name="Gunde-Cimerman N."/>
        </authorList>
    </citation>
    <scope>NUCLEOTIDE SEQUENCE [LARGE SCALE GENOMIC DNA]</scope>
    <source>
        <strain evidence="6 7">EXF-10751</strain>
    </source>
</reference>
<feature type="compositionally biased region" description="Basic and acidic residues" evidence="4">
    <location>
        <begin position="572"/>
        <end position="607"/>
    </location>
</feature>
<comment type="caution">
    <text evidence="6">The sequence shown here is derived from an EMBL/GenBank/DDBJ whole genome shotgun (WGS) entry which is preliminary data.</text>
</comment>
<feature type="region of interest" description="Disordered" evidence="4">
    <location>
        <begin position="572"/>
        <end position="673"/>
    </location>
</feature>
<accession>A0A4S8YWH1</accession>